<evidence type="ECO:0000259" key="2">
    <source>
        <dbReference type="Pfam" id="PF01978"/>
    </source>
</evidence>
<reference evidence="4" key="2">
    <citation type="submission" date="2022-09" db="EMBL/GenBank/DDBJ databases">
        <authorList>
            <person name="Sun Q."/>
            <person name="Ohkuma M."/>
        </authorList>
    </citation>
    <scope>NUCLEOTIDE SEQUENCE</scope>
    <source>
        <strain evidence="4">JCM 13583</strain>
    </source>
</reference>
<dbReference type="CDD" id="cd00090">
    <property type="entry name" value="HTH_ARSR"/>
    <property type="match status" value="1"/>
</dbReference>
<dbReference type="PANTHER" id="PTHR34293:SF1">
    <property type="entry name" value="HTH-TYPE TRANSCRIPTIONAL REGULATOR TRMBL2"/>
    <property type="match status" value="1"/>
</dbReference>
<comment type="caution">
    <text evidence="4">The sequence shown here is derived from an EMBL/GenBank/DDBJ whole genome shotgun (WGS) entry which is preliminary data.</text>
</comment>
<dbReference type="PANTHER" id="PTHR34293">
    <property type="entry name" value="HTH-TYPE TRANSCRIPTIONAL REGULATOR TRMBL2"/>
    <property type="match status" value="1"/>
</dbReference>
<evidence type="ECO:0000259" key="3">
    <source>
        <dbReference type="Pfam" id="PF11495"/>
    </source>
</evidence>
<accession>A0AA37BS94</accession>
<reference evidence="4" key="1">
    <citation type="journal article" date="2014" name="Int. J. Syst. Evol. Microbiol.">
        <title>Complete genome sequence of Corynebacterium casei LMG S-19264T (=DSM 44701T), isolated from a smear-ripened cheese.</title>
        <authorList>
            <consortium name="US DOE Joint Genome Institute (JGI-PGF)"/>
            <person name="Walter F."/>
            <person name="Albersmeier A."/>
            <person name="Kalinowski J."/>
            <person name="Ruckert C."/>
        </authorList>
    </citation>
    <scope>NUCLEOTIDE SEQUENCE</scope>
    <source>
        <strain evidence="4">JCM 13583</strain>
    </source>
</reference>
<dbReference type="Pfam" id="PF01978">
    <property type="entry name" value="TrmB"/>
    <property type="match status" value="1"/>
</dbReference>
<dbReference type="Gene3D" id="3.30.870.10">
    <property type="entry name" value="Endonuclease Chain A"/>
    <property type="match status" value="1"/>
</dbReference>
<dbReference type="Gene3D" id="1.10.10.10">
    <property type="entry name" value="Winged helix-like DNA-binding domain superfamily/Winged helix DNA-binding domain"/>
    <property type="match status" value="1"/>
</dbReference>
<evidence type="ECO:0000313" key="4">
    <source>
        <dbReference type="EMBL" id="GGM77058.1"/>
    </source>
</evidence>
<dbReference type="AlphaFoldDB" id="A0AA37BS94"/>
<dbReference type="SUPFAM" id="SSF56024">
    <property type="entry name" value="Phospholipase D/nuclease"/>
    <property type="match status" value="1"/>
</dbReference>
<sequence length="337" mass="38219">MEEDVFQVLQDFGLSPYEIRVYRALVLNGPQTAGEVLKSSGIPQPRVYDVLKKLSERGLVDVSAGHRKVYRAVEPSVSLNRHIKKLQSGLSILNEYIRNSKSQKDPSEARLWLATGTQRTMDRMRSLIEGASSEVIVSAPLTKLLELKRELTEACERGVTVAIVSYDVDEAKMMNALGRSFVMKKREFRAAEVLITDRENVMLNLGTDGDSMYSIYSEESEIIHVISYFYYYTIWYPSSYVSDFPSDRELRFSTAWLATEAIQSLLARGLKLSADITCILREGGRKSFTGQVTRIERVLGLKHTFYVTYRGKEISVGGRTARVEDARLLQVKLRPYS</sequence>
<dbReference type="InterPro" id="IPR011991">
    <property type="entry name" value="ArsR-like_HTH"/>
</dbReference>
<dbReference type="InterPro" id="IPR036390">
    <property type="entry name" value="WH_DNA-bd_sf"/>
</dbReference>
<dbReference type="InterPro" id="IPR051797">
    <property type="entry name" value="TrmB-like"/>
</dbReference>
<dbReference type="InterPro" id="IPR036388">
    <property type="entry name" value="WH-like_DNA-bd_sf"/>
</dbReference>
<keyword evidence="5" id="KW-1185">Reference proteome</keyword>
<dbReference type="Proteomes" id="UP000632195">
    <property type="component" value="Unassembled WGS sequence"/>
</dbReference>
<dbReference type="CDD" id="cd09124">
    <property type="entry name" value="PLDc_like_TrmB_middle"/>
    <property type="match status" value="1"/>
</dbReference>
<protein>
    <submittedName>
        <fullName evidence="4">ArsR family transcriptional regulator</fullName>
    </submittedName>
</protein>
<name>A0AA37BS94_9ARCH</name>
<dbReference type="RefSeq" id="WP_188681513.1">
    <property type="nucleotide sequence ID" value="NZ_BMNY01000002.1"/>
</dbReference>
<dbReference type="InterPro" id="IPR002831">
    <property type="entry name" value="Tscrpt_reg_TrmB_N"/>
</dbReference>
<organism evidence="4 5">
    <name type="scientific">Thermogymnomonas acidicola</name>
    <dbReference type="NCBI Taxonomy" id="399579"/>
    <lineage>
        <taxon>Archaea</taxon>
        <taxon>Methanobacteriati</taxon>
        <taxon>Thermoplasmatota</taxon>
        <taxon>Thermoplasmata</taxon>
        <taxon>Thermoplasmatales</taxon>
        <taxon>Thermogymnomonas</taxon>
    </lineage>
</organism>
<feature type="domain" description="Transcription regulator TrmB N-terminal" evidence="2">
    <location>
        <begin position="9"/>
        <end position="75"/>
    </location>
</feature>
<feature type="domain" description="Transcription regulator TrmB C-terminal" evidence="3">
    <location>
        <begin position="111"/>
        <end position="334"/>
    </location>
</feature>
<dbReference type="EMBL" id="BMNY01000002">
    <property type="protein sequence ID" value="GGM77058.1"/>
    <property type="molecule type" value="Genomic_DNA"/>
</dbReference>
<gene>
    <name evidence="4" type="ORF">GCM10007108_13900</name>
</gene>
<comment type="similarity">
    <text evidence="1">Belongs to the transcriptional regulator TrmB family.</text>
</comment>
<dbReference type="SUPFAM" id="SSF46785">
    <property type="entry name" value="Winged helix' DNA-binding domain"/>
    <property type="match status" value="1"/>
</dbReference>
<dbReference type="SUPFAM" id="SSF159071">
    <property type="entry name" value="TrmB C-terminal domain-like"/>
    <property type="match status" value="1"/>
</dbReference>
<dbReference type="Pfam" id="PF11495">
    <property type="entry name" value="Regulator_TrmB"/>
    <property type="match status" value="1"/>
</dbReference>
<evidence type="ECO:0000313" key="5">
    <source>
        <dbReference type="Proteomes" id="UP000632195"/>
    </source>
</evidence>
<dbReference type="InterPro" id="IPR021586">
    <property type="entry name" value="Tscrpt_reg_TrmB_C"/>
</dbReference>
<proteinExistence type="inferred from homology"/>
<evidence type="ECO:0000256" key="1">
    <source>
        <dbReference type="ARBA" id="ARBA00007287"/>
    </source>
</evidence>